<name>A0AA39LPP5_9BILA</name>
<feature type="transmembrane region" description="Helical" evidence="5">
    <location>
        <begin position="142"/>
        <end position="162"/>
    </location>
</feature>
<sequence length="357" mass="42103">MDKCVQAMKLSESTTMKVVVCIKIAINLLSSLGILYTFRSLKQSRSYRIVHKNVRLTLNFHIFYILLANVFMMASNTIDLNRLSAQHDDPCRYLLPLWVTFTVRETYMFGVLGQTFTFVILSIERIMATFMRTYEHLQSKNLIVFLISAKMGLCLFLVYFYIGFDADWSEKTVQFFPQTEQNKSRIRVFTYLIVGCALLSIIAYHVTYFLNSRGINRISTFDKRRVTQISKTLSEKYQIDENRKVIQVMLPMAWVHFILYFGAYGGYITLFHLKEIDDIEDAILSEALGLITFYAPIFAVYVRWQFSIKPKKDAEKIVDKIYSERKSDYFRQMNELFESNVAIKQVEVRTRRKFWCW</sequence>
<evidence type="ECO:0008006" key="8">
    <source>
        <dbReference type="Google" id="ProtNLM"/>
    </source>
</evidence>
<dbReference type="InterPro" id="IPR053286">
    <property type="entry name" value="Nematode_rcpt-like_srab"/>
</dbReference>
<comment type="subcellular location">
    <subcellularLocation>
        <location evidence="1">Membrane</location>
        <topology evidence="1">Multi-pass membrane protein</topology>
    </subcellularLocation>
</comment>
<dbReference type="Proteomes" id="UP001175271">
    <property type="component" value="Unassembled WGS sequence"/>
</dbReference>
<gene>
    <name evidence="6" type="ORF">QR680_018005</name>
</gene>
<feature type="transmembrane region" description="Helical" evidence="5">
    <location>
        <begin position="98"/>
        <end position="121"/>
    </location>
</feature>
<feature type="transmembrane region" description="Helical" evidence="5">
    <location>
        <begin position="248"/>
        <end position="270"/>
    </location>
</feature>
<accession>A0AA39LPP5</accession>
<dbReference type="GO" id="GO:0016020">
    <property type="term" value="C:membrane"/>
    <property type="evidence" value="ECO:0007669"/>
    <property type="project" value="UniProtKB-SubCell"/>
</dbReference>
<dbReference type="InterPro" id="IPR019408">
    <property type="entry name" value="7TM_GPCR_serpentine_rcpt_Srab"/>
</dbReference>
<keyword evidence="3 5" id="KW-1133">Transmembrane helix</keyword>
<dbReference type="PANTHER" id="PTHR46561:SF11">
    <property type="entry name" value="SERPENTINE RECEPTOR CLASS ALPHA_BETA-14"/>
    <property type="match status" value="1"/>
</dbReference>
<dbReference type="EMBL" id="JAUCMV010000004">
    <property type="protein sequence ID" value="KAK0405451.1"/>
    <property type="molecule type" value="Genomic_DNA"/>
</dbReference>
<reference evidence="6" key="1">
    <citation type="submission" date="2023-06" db="EMBL/GenBank/DDBJ databases">
        <title>Genomic analysis of the entomopathogenic nematode Steinernema hermaphroditum.</title>
        <authorList>
            <person name="Schwarz E.M."/>
            <person name="Heppert J.K."/>
            <person name="Baniya A."/>
            <person name="Schwartz H.T."/>
            <person name="Tan C.-H."/>
            <person name="Antoshechkin I."/>
            <person name="Sternberg P.W."/>
            <person name="Goodrich-Blair H."/>
            <person name="Dillman A.R."/>
        </authorList>
    </citation>
    <scope>NUCLEOTIDE SEQUENCE</scope>
    <source>
        <strain evidence="6">PS9179</strain>
        <tissue evidence="6">Whole animal</tissue>
    </source>
</reference>
<evidence type="ECO:0000313" key="7">
    <source>
        <dbReference type="Proteomes" id="UP001175271"/>
    </source>
</evidence>
<comment type="caution">
    <text evidence="6">The sequence shown here is derived from an EMBL/GenBank/DDBJ whole genome shotgun (WGS) entry which is preliminary data.</text>
</comment>
<dbReference type="Pfam" id="PF10292">
    <property type="entry name" value="7TM_GPCR_Srab"/>
    <property type="match status" value="1"/>
</dbReference>
<evidence type="ECO:0000256" key="4">
    <source>
        <dbReference type="ARBA" id="ARBA00023136"/>
    </source>
</evidence>
<evidence type="ECO:0000256" key="5">
    <source>
        <dbReference type="SAM" id="Phobius"/>
    </source>
</evidence>
<proteinExistence type="predicted"/>
<feature type="transmembrane region" description="Helical" evidence="5">
    <location>
        <begin position="188"/>
        <end position="210"/>
    </location>
</feature>
<protein>
    <recommendedName>
        <fullName evidence="8">G-protein coupled receptors family 1 profile domain-containing protein</fullName>
    </recommendedName>
</protein>
<evidence type="ECO:0000256" key="3">
    <source>
        <dbReference type="ARBA" id="ARBA00022989"/>
    </source>
</evidence>
<keyword evidence="2 5" id="KW-0812">Transmembrane</keyword>
<feature type="transmembrane region" description="Helical" evidence="5">
    <location>
        <begin position="282"/>
        <end position="302"/>
    </location>
</feature>
<evidence type="ECO:0000256" key="1">
    <source>
        <dbReference type="ARBA" id="ARBA00004141"/>
    </source>
</evidence>
<keyword evidence="7" id="KW-1185">Reference proteome</keyword>
<dbReference type="PANTHER" id="PTHR46561">
    <property type="entry name" value="SERPENTINE RECEPTOR, CLASS AB (CLASS A-LIKE)-RELATED"/>
    <property type="match status" value="1"/>
</dbReference>
<evidence type="ECO:0000256" key="2">
    <source>
        <dbReference type="ARBA" id="ARBA00022692"/>
    </source>
</evidence>
<dbReference type="AlphaFoldDB" id="A0AA39LPP5"/>
<feature type="transmembrane region" description="Helical" evidence="5">
    <location>
        <begin position="58"/>
        <end position="78"/>
    </location>
</feature>
<feature type="transmembrane region" description="Helical" evidence="5">
    <location>
        <begin position="16"/>
        <end position="38"/>
    </location>
</feature>
<organism evidence="6 7">
    <name type="scientific">Steinernema hermaphroditum</name>
    <dbReference type="NCBI Taxonomy" id="289476"/>
    <lineage>
        <taxon>Eukaryota</taxon>
        <taxon>Metazoa</taxon>
        <taxon>Ecdysozoa</taxon>
        <taxon>Nematoda</taxon>
        <taxon>Chromadorea</taxon>
        <taxon>Rhabditida</taxon>
        <taxon>Tylenchina</taxon>
        <taxon>Panagrolaimomorpha</taxon>
        <taxon>Strongyloidoidea</taxon>
        <taxon>Steinernematidae</taxon>
        <taxon>Steinernema</taxon>
    </lineage>
</organism>
<evidence type="ECO:0000313" key="6">
    <source>
        <dbReference type="EMBL" id="KAK0405451.1"/>
    </source>
</evidence>
<keyword evidence="4 5" id="KW-0472">Membrane</keyword>